<dbReference type="NCBIfam" id="TIGR00730">
    <property type="entry name" value="Rossman fold protein, TIGR00730 family"/>
    <property type="match status" value="2"/>
</dbReference>
<dbReference type="Pfam" id="PF03641">
    <property type="entry name" value="Lysine_decarbox"/>
    <property type="match status" value="2"/>
</dbReference>
<name>A0A2M7Z6U8_9BACT</name>
<dbReference type="EMBL" id="PFVJ01000043">
    <property type="protein sequence ID" value="PJA89850.1"/>
    <property type="molecule type" value="Genomic_DNA"/>
</dbReference>
<dbReference type="PANTHER" id="PTHR43393:SF3">
    <property type="entry name" value="LYSINE DECARBOXYLASE-LIKE PROTEIN"/>
    <property type="match status" value="1"/>
</dbReference>
<proteinExistence type="predicted"/>
<evidence type="ECO:0000313" key="2">
    <source>
        <dbReference type="Proteomes" id="UP000230843"/>
    </source>
</evidence>
<protein>
    <recommendedName>
        <fullName evidence="3">Cytokinin riboside 5'-monophosphate phosphoribohydrolase</fullName>
    </recommendedName>
</protein>
<dbReference type="InterPro" id="IPR005269">
    <property type="entry name" value="LOG"/>
</dbReference>
<dbReference type="GO" id="GO:0005829">
    <property type="term" value="C:cytosol"/>
    <property type="evidence" value="ECO:0007669"/>
    <property type="project" value="TreeGrafter"/>
</dbReference>
<evidence type="ECO:0000313" key="1">
    <source>
        <dbReference type="EMBL" id="PJA89850.1"/>
    </source>
</evidence>
<dbReference type="Gene3D" id="3.40.50.450">
    <property type="match status" value="2"/>
</dbReference>
<organism evidence="1 2">
    <name type="scientific">Candidatus Magasanikbacteria bacterium CG_4_9_14_3_um_filter_32_9</name>
    <dbReference type="NCBI Taxonomy" id="1974644"/>
    <lineage>
        <taxon>Bacteria</taxon>
        <taxon>Candidatus Magasanikiibacteriota</taxon>
    </lineage>
</organism>
<reference evidence="2" key="1">
    <citation type="submission" date="2017-09" db="EMBL/GenBank/DDBJ databases">
        <title>Depth-based differentiation of microbial function through sediment-hosted aquifers and enrichment of novel symbionts in the deep terrestrial subsurface.</title>
        <authorList>
            <person name="Probst A.J."/>
            <person name="Ladd B."/>
            <person name="Jarett J.K."/>
            <person name="Geller-Mcgrath D.E."/>
            <person name="Sieber C.M.K."/>
            <person name="Emerson J.B."/>
            <person name="Anantharaman K."/>
            <person name="Thomas B.C."/>
            <person name="Malmstrom R."/>
            <person name="Stieglmeier M."/>
            <person name="Klingl A."/>
            <person name="Woyke T."/>
            <person name="Ryan C.M."/>
            <person name="Banfield J.F."/>
        </authorList>
    </citation>
    <scope>NUCLEOTIDE SEQUENCE [LARGE SCALE GENOMIC DNA]</scope>
</reference>
<evidence type="ECO:0008006" key="3">
    <source>
        <dbReference type="Google" id="ProtNLM"/>
    </source>
</evidence>
<accession>A0A2M7Z6U8</accession>
<dbReference type="GO" id="GO:0009691">
    <property type="term" value="P:cytokinin biosynthetic process"/>
    <property type="evidence" value="ECO:0007669"/>
    <property type="project" value="InterPro"/>
</dbReference>
<dbReference type="GO" id="GO:0016787">
    <property type="term" value="F:hydrolase activity"/>
    <property type="evidence" value="ECO:0007669"/>
    <property type="project" value="InterPro"/>
</dbReference>
<dbReference type="AlphaFoldDB" id="A0A2M7Z6U8"/>
<gene>
    <name evidence="1" type="ORF">CO137_02040</name>
</gene>
<comment type="caution">
    <text evidence="1">The sequence shown here is derived from an EMBL/GenBank/DDBJ whole genome shotgun (WGS) entry which is preliminary data.</text>
</comment>
<dbReference type="SUPFAM" id="SSF102405">
    <property type="entry name" value="MCP/YpsA-like"/>
    <property type="match status" value="2"/>
</dbReference>
<dbReference type="Proteomes" id="UP000230843">
    <property type="component" value="Unassembled WGS sequence"/>
</dbReference>
<dbReference type="InterPro" id="IPR052341">
    <property type="entry name" value="LOG_family_nucleotidases"/>
</dbReference>
<sequence length="451" mass="50530">MKKETIQKTEKLKNKDFSFALNETGDFRDTWRIFRIMSEFVDGYQFLSQFKKVVTIMGSARLPEGSKYYKLAQEVGAILAKNGFTTVTGGGPGIMEAGNRGATDANGESVGLNIQLPFEQRINPYVKQSIAFNYFFTRKVMLTAPAQAFVFFPGGFGTMDEFFEIVDMMDLGKMYRSPLILVGSEFWNPVVEFLNESCKKLVCGHEKEIKRWRVVDTVEEAEEIIKDVKDIDICDLAPMNFICGEKIDWKIFRIMAELVEGFEFLTGLVEVTTVLGSKSIIKDSHYYNVANNFGTRLAQEGLAVVTGGGIGASEAVSKGVKEAGGDAVGIVMELKGEVPLNEFVTRSMVTTFPFVRKLLVTAPSKGFVFFPGRLGTLHQFFEVLALIQTGKMAKLPIILYDTEFWGSLKVFIDKVLVEKFGTINAEDAELYQIVDDEEEIIQILKDSRKEK</sequence>
<dbReference type="InterPro" id="IPR031100">
    <property type="entry name" value="LOG_fam"/>
</dbReference>
<dbReference type="PANTHER" id="PTHR43393">
    <property type="entry name" value="CYTOKININ RIBOSIDE 5'-MONOPHOSPHATE PHOSPHORIBOHYDROLASE"/>
    <property type="match status" value="1"/>
</dbReference>